<name>A0A1G5SJL7_9PROT</name>
<dbReference type="STRING" id="51642.NSMM_70011"/>
<accession>A0A1G5SJL7</accession>
<evidence type="ECO:0000313" key="2">
    <source>
        <dbReference type="Proteomes" id="UP000198729"/>
    </source>
</evidence>
<organism evidence="1 2">
    <name type="scientific">Nitrosomonas mobilis</name>
    <dbReference type="NCBI Taxonomy" id="51642"/>
    <lineage>
        <taxon>Bacteria</taxon>
        <taxon>Pseudomonadati</taxon>
        <taxon>Pseudomonadota</taxon>
        <taxon>Betaproteobacteria</taxon>
        <taxon>Nitrosomonadales</taxon>
        <taxon>Nitrosomonadaceae</taxon>
        <taxon>Nitrosomonas</taxon>
    </lineage>
</organism>
<dbReference type="AlphaFoldDB" id="A0A1G5SJL7"/>
<gene>
    <name evidence="1" type="ORF">NSMM_70011</name>
</gene>
<proteinExistence type="predicted"/>
<dbReference type="Proteomes" id="UP000198729">
    <property type="component" value="Unassembled WGS sequence"/>
</dbReference>
<sequence>MRCFALCCICCAPVANGDSCPVSFPKWQSVYAYWRKWSEPDQHGVSVLEQVLKNQVGATRETGAQRLQHVLDRGCAEREKYGHGWPEGL</sequence>
<keyword evidence="2" id="KW-1185">Reference proteome</keyword>
<protein>
    <recommendedName>
        <fullName evidence="3">Transposase</fullName>
    </recommendedName>
</protein>
<reference evidence="1 2" key="1">
    <citation type="submission" date="2016-10" db="EMBL/GenBank/DDBJ databases">
        <authorList>
            <person name="de Groot N.N."/>
        </authorList>
    </citation>
    <scope>NUCLEOTIDE SEQUENCE [LARGE SCALE GENOMIC DNA]</scope>
    <source>
        <strain evidence="1">1</strain>
    </source>
</reference>
<evidence type="ECO:0000313" key="1">
    <source>
        <dbReference type="EMBL" id="SCZ86731.1"/>
    </source>
</evidence>
<evidence type="ECO:0008006" key="3">
    <source>
        <dbReference type="Google" id="ProtNLM"/>
    </source>
</evidence>
<dbReference type="EMBL" id="FMWO01000080">
    <property type="protein sequence ID" value="SCZ86731.1"/>
    <property type="molecule type" value="Genomic_DNA"/>
</dbReference>